<dbReference type="PhylomeDB" id="S8AQU4"/>
<evidence type="ECO:0000256" key="1">
    <source>
        <dbReference type="ARBA" id="ARBA00022593"/>
    </source>
</evidence>
<dbReference type="eggNOG" id="ENOG502SS81">
    <property type="taxonomic scope" value="Eukaryota"/>
</dbReference>
<evidence type="ECO:0000256" key="6">
    <source>
        <dbReference type="SAM" id="Phobius"/>
    </source>
</evidence>
<dbReference type="AlphaFoldDB" id="S8AQU4"/>
<dbReference type="Pfam" id="PF05648">
    <property type="entry name" value="PEX11"/>
    <property type="match status" value="1"/>
</dbReference>
<dbReference type="InterPro" id="IPR008733">
    <property type="entry name" value="PEX11"/>
</dbReference>
<dbReference type="GO" id="GO:0016559">
    <property type="term" value="P:peroxisome fission"/>
    <property type="evidence" value="ECO:0007669"/>
    <property type="project" value="InterPro"/>
</dbReference>
<proteinExistence type="predicted"/>
<accession>S8AQU4</accession>
<dbReference type="OrthoDB" id="3636394at2759"/>
<keyword evidence="1" id="KW-0962">Peroxisome biogenesis</keyword>
<dbReference type="EMBL" id="KB644410">
    <property type="protein sequence ID" value="EPS28328.1"/>
    <property type="molecule type" value="Genomic_DNA"/>
</dbReference>
<protein>
    <submittedName>
        <fullName evidence="7">Uncharacterized protein</fullName>
    </submittedName>
</protein>
<keyword evidence="2 6" id="KW-0472">Membrane</keyword>
<dbReference type="PANTHER" id="PTHR12652:SF23">
    <property type="entry name" value="MICROBODY (PEROXISOME) PROLIFERATION PROTEIN PEROXIN 11B (EUROFUNG)"/>
    <property type="match status" value="1"/>
</dbReference>
<keyword evidence="3" id="KW-0576">Peroxisome</keyword>
<evidence type="ECO:0000256" key="5">
    <source>
        <dbReference type="SAM" id="MobiDB-lite"/>
    </source>
</evidence>
<feature type="transmembrane region" description="Helical" evidence="6">
    <location>
        <begin position="124"/>
        <end position="142"/>
    </location>
</feature>
<keyword evidence="8" id="KW-1185">Reference proteome</keyword>
<evidence type="ECO:0000313" key="7">
    <source>
        <dbReference type="EMBL" id="EPS28328.1"/>
    </source>
</evidence>
<dbReference type="HOGENOM" id="CLU_049216_1_1_1"/>
<evidence type="ECO:0000256" key="3">
    <source>
        <dbReference type="ARBA" id="ARBA00023140"/>
    </source>
</evidence>
<comment type="subcellular location">
    <subcellularLocation>
        <location evidence="4">Peroxisome membrane</location>
    </subcellularLocation>
</comment>
<dbReference type="STRING" id="933388.S8AQU4"/>
<dbReference type="Proteomes" id="UP000019376">
    <property type="component" value="Unassembled WGS sequence"/>
</dbReference>
<feature type="transmembrane region" description="Helical" evidence="6">
    <location>
        <begin position="91"/>
        <end position="112"/>
    </location>
</feature>
<evidence type="ECO:0000256" key="4">
    <source>
        <dbReference type="ARBA" id="ARBA00046271"/>
    </source>
</evidence>
<feature type="region of interest" description="Disordered" evidence="5">
    <location>
        <begin position="151"/>
        <end position="175"/>
    </location>
</feature>
<sequence length="231" mass="25277">MVSQLGRFLNSGPGLEKTLRLIQSLSQIAAVFTVGSTAVRFTTAKAQLALTRRFFRFFGFIGSFQHVSDLLGKDGVNSVAGWLDLAKYTCFALYFLLEDLTILHAMNIYLVSWEGRVMQEANTFWFYALAFSIAGAMYALLFSSPAKPLPENTATKEKATPKPDQGKTKAASPAGTAETGNFKLVRQIVAESCDLLLPATLLGWMRTGDLIVGLTMVLSTLLTSMEIWKGV</sequence>
<name>S8AQU4_PENO1</name>
<evidence type="ECO:0000313" key="8">
    <source>
        <dbReference type="Proteomes" id="UP000019376"/>
    </source>
</evidence>
<organism evidence="7 8">
    <name type="scientific">Penicillium oxalicum (strain 114-2 / CGMCC 5302)</name>
    <name type="common">Penicillium decumbens</name>
    <dbReference type="NCBI Taxonomy" id="933388"/>
    <lineage>
        <taxon>Eukaryota</taxon>
        <taxon>Fungi</taxon>
        <taxon>Dikarya</taxon>
        <taxon>Ascomycota</taxon>
        <taxon>Pezizomycotina</taxon>
        <taxon>Eurotiomycetes</taxon>
        <taxon>Eurotiomycetidae</taxon>
        <taxon>Eurotiales</taxon>
        <taxon>Aspergillaceae</taxon>
        <taxon>Penicillium</taxon>
    </lineage>
</organism>
<feature type="compositionally biased region" description="Basic and acidic residues" evidence="5">
    <location>
        <begin position="154"/>
        <end position="167"/>
    </location>
</feature>
<keyword evidence="6" id="KW-1133">Transmembrane helix</keyword>
<dbReference type="PANTHER" id="PTHR12652">
    <property type="entry name" value="PEROXISOMAL BIOGENESIS FACTOR 11"/>
    <property type="match status" value="1"/>
</dbReference>
<evidence type="ECO:0000256" key="2">
    <source>
        <dbReference type="ARBA" id="ARBA00023136"/>
    </source>
</evidence>
<gene>
    <name evidence="7" type="ORF">PDE_03274</name>
</gene>
<keyword evidence="6" id="KW-0812">Transmembrane</keyword>
<reference evidence="7 8" key="1">
    <citation type="journal article" date="2013" name="PLoS ONE">
        <title>Genomic and secretomic analyses reveal unique features of the lignocellulolytic enzyme system of Penicillium decumbens.</title>
        <authorList>
            <person name="Liu G."/>
            <person name="Zhang L."/>
            <person name="Wei X."/>
            <person name="Zou G."/>
            <person name="Qin Y."/>
            <person name="Ma L."/>
            <person name="Li J."/>
            <person name="Zheng H."/>
            <person name="Wang S."/>
            <person name="Wang C."/>
            <person name="Xun L."/>
            <person name="Zhao G.-P."/>
            <person name="Zhou Z."/>
            <person name="Qu Y."/>
        </authorList>
    </citation>
    <scope>NUCLEOTIDE SEQUENCE [LARGE SCALE GENOMIC DNA]</scope>
    <source>
        <strain evidence="8">114-2 / CGMCC 5302</strain>
    </source>
</reference>
<dbReference type="GO" id="GO:0005778">
    <property type="term" value="C:peroxisomal membrane"/>
    <property type="evidence" value="ECO:0007669"/>
    <property type="project" value="UniProtKB-SubCell"/>
</dbReference>